<dbReference type="Proteomes" id="UP000574931">
    <property type="component" value="Unassembled WGS sequence"/>
</dbReference>
<accession>A0A849KSU2</accession>
<dbReference type="AlphaFoldDB" id="A0A849KSU2"/>
<reference evidence="1 2" key="1">
    <citation type="submission" date="2020-05" db="EMBL/GenBank/DDBJ databases">
        <title>Draft Genome Sequence of Ochrobactrum soli Isolated from Stable Fly Gut.</title>
        <authorList>
            <person name="Pileggi M.T."/>
            <person name="Vazhakkala L.J."/>
            <person name="Wong C.N."/>
        </authorList>
    </citation>
    <scope>NUCLEOTIDE SEQUENCE [LARGE SCALE GENOMIC DNA]</scope>
    <source>
        <strain evidence="1 2">MTP-C0764</strain>
    </source>
</reference>
<protein>
    <submittedName>
        <fullName evidence="1">Uncharacterized protein</fullName>
    </submittedName>
</protein>
<comment type="caution">
    <text evidence="1">The sequence shown here is derived from an EMBL/GenBank/DDBJ whole genome shotgun (WGS) entry which is preliminary data.</text>
</comment>
<organism evidence="1 2">
    <name type="scientific">Ochrobactrum soli</name>
    <dbReference type="NCBI Taxonomy" id="2448455"/>
    <lineage>
        <taxon>Bacteria</taxon>
        <taxon>Pseudomonadati</taxon>
        <taxon>Pseudomonadota</taxon>
        <taxon>Alphaproteobacteria</taxon>
        <taxon>Hyphomicrobiales</taxon>
        <taxon>Brucellaceae</taxon>
        <taxon>Brucella/Ochrobactrum group</taxon>
        <taxon>Ochrobactrum</taxon>
    </lineage>
</organism>
<dbReference type="EMBL" id="JABFCY010000007">
    <property type="protein sequence ID" value="NNU60988.1"/>
    <property type="molecule type" value="Genomic_DNA"/>
</dbReference>
<dbReference type="Pfam" id="PF19541">
    <property type="entry name" value="DUF6065"/>
    <property type="match status" value="1"/>
</dbReference>
<dbReference type="RefSeq" id="WP_121539588.1">
    <property type="nucleotide sequence ID" value="NZ_JABFCY010000007.1"/>
</dbReference>
<sequence>MSGVRLDCMIQSPNPPELIAAESTRDWMDQTSDHFAYRCTPLSIANASGWELLNPISITVTWNGHNSTNDIMIRVNEPNVTHRFVSSTFGHGIVTFHPGYVFRTDPGWMVWARGAPNRIKDGIAPLDGMVETNWLPFSFTMNWRFTRPGSVTFEKGEPFCFITMVPSVAIEQVQPIIRPMEDDADFHKEYKIWSSERRLFSAGLQMRDELTTETKWQKNYLRGASSTGKSVADENHRVKRLLKSPIHIDDLRRNLAGVQSISDE</sequence>
<proteinExistence type="predicted"/>
<gene>
    <name evidence="1" type="ORF">HKX02_12085</name>
</gene>
<evidence type="ECO:0000313" key="1">
    <source>
        <dbReference type="EMBL" id="NNU60988.1"/>
    </source>
</evidence>
<evidence type="ECO:0000313" key="2">
    <source>
        <dbReference type="Proteomes" id="UP000574931"/>
    </source>
</evidence>
<keyword evidence="2" id="KW-1185">Reference proteome</keyword>
<name>A0A849KSU2_9HYPH</name>
<dbReference type="InterPro" id="IPR045709">
    <property type="entry name" value="DUF6065"/>
</dbReference>